<proteinExistence type="predicted"/>
<dbReference type="EMBL" id="QGKX02000088">
    <property type="protein sequence ID" value="KAF3584065.1"/>
    <property type="molecule type" value="Genomic_DNA"/>
</dbReference>
<dbReference type="AlphaFoldDB" id="A0A8S9RRZ0"/>
<evidence type="ECO:0000313" key="1">
    <source>
        <dbReference type="EMBL" id="KAF3584065.1"/>
    </source>
</evidence>
<evidence type="ECO:0000313" key="2">
    <source>
        <dbReference type="Proteomes" id="UP000712600"/>
    </source>
</evidence>
<gene>
    <name evidence="1" type="ORF">F2Q69_00029010</name>
</gene>
<dbReference type="Proteomes" id="UP000712600">
    <property type="component" value="Unassembled WGS sequence"/>
</dbReference>
<organism evidence="1 2">
    <name type="scientific">Brassica cretica</name>
    <name type="common">Mustard</name>
    <dbReference type="NCBI Taxonomy" id="69181"/>
    <lineage>
        <taxon>Eukaryota</taxon>
        <taxon>Viridiplantae</taxon>
        <taxon>Streptophyta</taxon>
        <taxon>Embryophyta</taxon>
        <taxon>Tracheophyta</taxon>
        <taxon>Spermatophyta</taxon>
        <taxon>Magnoliopsida</taxon>
        <taxon>eudicotyledons</taxon>
        <taxon>Gunneridae</taxon>
        <taxon>Pentapetalae</taxon>
        <taxon>rosids</taxon>
        <taxon>malvids</taxon>
        <taxon>Brassicales</taxon>
        <taxon>Brassicaceae</taxon>
        <taxon>Brassiceae</taxon>
        <taxon>Brassica</taxon>
    </lineage>
</organism>
<accession>A0A8S9RRZ0</accession>
<reference evidence="1" key="1">
    <citation type="submission" date="2019-12" db="EMBL/GenBank/DDBJ databases">
        <title>Genome sequencing and annotation of Brassica cretica.</title>
        <authorList>
            <person name="Studholme D.J."/>
            <person name="Sarris P."/>
        </authorList>
    </citation>
    <scope>NUCLEOTIDE SEQUENCE</scope>
    <source>
        <strain evidence="1">PFS-109/04</strain>
        <tissue evidence="1">Leaf</tissue>
    </source>
</reference>
<name>A0A8S9RRZ0_BRACR</name>
<sequence length="53" mass="5944">MFGGVFSVPVNNPHLRKSGSIIMRRRLALRLRVPDLYPPEDEAHGGAREVDCL</sequence>
<protein>
    <submittedName>
        <fullName evidence="1">Uncharacterized protein</fullName>
    </submittedName>
</protein>
<comment type="caution">
    <text evidence="1">The sequence shown here is derived from an EMBL/GenBank/DDBJ whole genome shotgun (WGS) entry which is preliminary data.</text>
</comment>